<sequence length="257" mass="28747">MCPGKRICEDCESLRYLAFQGRDGFPNCPPGDYLPVTSRLARLIFRLARLLLRLIRLLLHLARLLLCLARLLSVRMPPPSSPVCLSLPPPLPVPKSPATSGSRGLPVGITLRDLLKPIRNTGRIFATIINPPKGGHRTAAASIRFFELSAALIFAGNWISSDGRPRLSYRGELFRIIVPSRENNGDLSGNLSLVQCTRVLVVDCPWNVNWPVLRHYIAQARPGIHYDLEENPPKEFVDPQTQRRRISLVFGSYRSQA</sequence>
<keyword evidence="2" id="KW-1185">Reference proteome</keyword>
<comment type="caution">
    <text evidence="1">The sequence shown here is derived from an EMBL/GenBank/DDBJ whole genome shotgun (WGS) entry which is preliminary data.</text>
</comment>
<accession>A0AAN7BIQ4</accession>
<reference evidence="1" key="2">
    <citation type="submission" date="2023-05" db="EMBL/GenBank/DDBJ databases">
        <authorList>
            <consortium name="Lawrence Berkeley National Laboratory"/>
            <person name="Steindorff A."/>
            <person name="Hensen N."/>
            <person name="Bonometti L."/>
            <person name="Westerberg I."/>
            <person name="Brannstrom I.O."/>
            <person name="Guillou S."/>
            <person name="Cros-Aarteil S."/>
            <person name="Calhoun S."/>
            <person name="Haridas S."/>
            <person name="Kuo A."/>
            <person name="Mondo S."/>
            <person name="Pangilinan J."/>
            <person name="Riley R."/>
            <person name="Labutti K."/>
            <person name="Andreopoulos B."/>
            <person name="Lipzen A."/>
            <person name="Chen C."/>
            <person name="Yanf M."/>
            <person name="Daum C."/>
            <person name="Ng V."/>
            <person name="Clum A."/>
            <person name="Ohm R."/>
            <person name="Martin F."/>
            <person name="Silar P."/>
            <person name="Natvig D."/>
            <person name="Lalanne C."/>
            <person name="Gautier V."/>
            <person name="Ament-Velasquez S.L."/>
            <person name="Kruys A."/>
            <person name="Hutchinson M.I."/>
            <person name="Powell A.J."/>
            <person name="Barry K."/>
            <person name="Miller A.N."/>
            <person name="Grigoriev I.V."/>
            <person name="Debuchy R."/>
            <person name="Gladieux P."/>
            <person name="Thoren M.H."/>
            <person name="Johannesson H."/>
        </authorList>
    </citation>
    <scope>NUCLEOTIDE SEQUENCE</scope>
    <source>
        <strain evidence="1">CBS 990.96</strain>
    </source>
</reference>
<proteinExistence type="predicted"/>
<protein>
    <submittedName>
        <fullName evidence="1">Uncharacterized protein</fullName>
    </submittedName>
</protein>
<reference evidence="1" key="1">
    <citation type="journal article" date="2023" name="Mol. Phylogenet. Evol.">
        <title>Genome-scale phylogeny and comparative genomics of the fungal order Sordariales.</title>
        <authorList>
            <person name="Hensen N."/>
            <person name="Bonometti L."/>
            <person name="Westerberg I."/>
            <person name="Brannstrom I.O."/>
            <person name="Guillou S."/>
            <person name="Cros-Aarteil S."/>
            <person name="Calhoun S."/>
            <person name="Haridas S."/>
            <person name="Kuo A."/>
            <person name="Mondo S."/>
            <person name="Pangilinan J."/>
            <person name="Riley R."/>
            <person name="LaButti K."/>
            <person name="Andreopoulos B."/>
            <person name="Lipzen A."/>
            <person name="Chen C."/>
            <person name="Yan M."/>
            <person name="Daum C."/>
            <person name="Ng V."/>
            <person name="Clum A."/>
            <person name="Steindorff A."/>
            <person name="Ohm R.A."/>
            <person name="Martin F."/>
            <person name="Silar P."/>
            <person name="Natvig D.O."/>
            <person name="Lalanne C."/>
            <person name="Gautier V."/>
            <person name="Ament-Velasquez S.L."/>
            <person name="Kruys A."/>
            <person name="Hutchinson M.I."/>
            <person name="Powell A.J."/>
            <person name="Barry K."/>
            <person name="Miller A.N."/>
            <person name="Grigoriev I.V."/>
            <person name="Debuchy R."/>
            <person name="Gladieux P."/>
            <person name="Hiltunen Thoren M."/>
            <person name="Johannesson H."/>
        </authorList>
    </citation>
    <scope>NUCLEOTIDE SEQUENCE</scope>
    <source>
        <strain evidence="1">CBS 990.96</strain>
    </source>
</reference>
<organism evidence="1 2">
    <name type="scientific">Podospora fimiseda</name>
    <dbReference type="NCBI Taxonomy" id="252190"/>
    <lineage>
        <taxon>Eukaryota</taxon>
        <taxon>Fungi</taxon>
        <taxon>Dikarya</taxon>
        <taxon>Ascomycota</taxon>
        <taxon>Pezizomycotina</taxon>
        <taxon>Sordariomycetes</taxon>
        <taxon>Sordariomycetidae</taxon>
        <taxon>Sordariales</taxon>
        <taxon>Podosporaceae</taxon>
        <taxon>Podospora</taxon>
    </lineage>
</organism>
<evidence type="ECO:0000313" key="1">
    <source>
        <dbReference type="EMBL" id="KAK4224020.1"/>
    </source>
</evidence>
<evidence type="ECO:0000313" key="2">
    <source>
        <dbReference type="Proteomes" id="UP001301958"/>
    </source>
</evidence>
<name>A0AAN7BIQ4_9PEZI</name>
<dbReference type="EMBL" id="MU865406">
    <property type="protein sequence ID" value="KAK4224020.1"/>
    <property type="molecule type" value="Genomic_DNA"/>
</dbReference>
<dbReference type="Proteomes" id="UP001301958">
    <property type="component" value="Unassembled WGS sequence"/>
</dbReference>
<dbReference type="AlphaFoldDB" id="A0AAN7BIQ4"/>
<gene>
    <name evidence="1" type="ORF">QBC38DRAFT_458733</name>
</gene>